<evidence type="ECO:0000256" key="4">
    <source>
        <dbReference type="ARBA" id="ARBA00022980"/>
    </source>
</evidence>
<dbReference type="GO" id="GO:0008097">
    <property type="term" value="F:5S rRNA binding"/>
    <property type="evidence" value="ECO:0007669"/>
    <property type="project" value="TreeGrafter"/>
</dbReference>
<evidence type="ECO:0000256" key="7">
    <source>
        <dbReference type="HAMAP-Rule" id="MF_01337"/>
    </source>
</evidence>
<evidence type="ECO:0000256" key="3">
    <source>
        <dbReference type="ARBA" id="ARBA00022884"/>
    </source>
</evidence>
<dbReference type="SUPFAM" id="SSF53137">
    <property type="entry name" value="Translational machinery components"/>
    <property type="match status" value="1"/>
</dbReference>
<dbReference type="STRING" id="617002.SAMN05660653_01056"/>
<dbReference type="RefSeq" id="WP_092118207.1">
    <property type="nucleotide sequence ID" value="NZ_FMXO01000005.1"/>
</dbReference>
<dbReference type="AlphaFoldDB" id="A0A1G6BMP8"/>
<comment type="function">
    <text evidence="7">This is one of the proteins that bind and probably mediate the attachment of the 5S RNA into the large ribosomal subunit, where it forms part of the central protuberance.</text>
</comment>
<dbReference type="GO" id="GO:0006412">
    <property type="term" value="P:translation"/>
    <property type="evidence" value="ECO:0007669"/>
    <property type="project" value="UniProtKB-UniRule"/>
</dbReference>
<dbReference type="HAMAP" id="MF_01337_B">
    <property type="entry name" value="Ribosomal_uL18_B"/>
    <property type="match status" value="1"/>
</dbReference>
<dbReference type="InterPro" id="IPR004389">
    <property type="entry name" value="Ribosomal_uL18_bac-type"/>
</dbReference>
<evidence type="ECO:0000313" key="9">
    <source>
        <dbReference type="Proteomes" id="UP000198771"/>
    </source>
</evidence>
<evidence type="ECO:0000256" key="1">
    <source>
        <dbReference type="ARBA" id="ARBA00007116"/>
    </source>
</evidence>
<proteinExistence type="inferred from homology"/>
<evidence type="ECO:0000313" key="8">
    <source>
        <dbReference type="EMBL" id="SDB21864.1"/>
    </source>
</evidence>
<accession>A0A1G6BMP8</accession>
<keyword evidence="2 7" id="KW-0699">rRNA-binding</keyword>
<dbReference type="GO" id="GO:0022625">
    <property type="term" value="C:cytosolic large ribosomal subunit"/>
    <property type="evidence" value="ECO:0007669"/>
    <property type="project" value="TreeGrafter"/>
</dbReference>
<comment type="similarity">
    <text evidence="1 7">Belongs to the universal ribosomal protein uL18 family.</text>
</comment>
<evidence type="ECO:0000256" key="6">
    <source>
        <dbReference type="ARBA" id="ARBA00035197"/>
    </source>
</evidence>
<keyword evidence="3 7" id="KW-0694">RNA-binding</keyword>
<evidence type="ECO:0000256" key="5">
    <source>
        <dbReference type="ARBA" id="ARBA00023274"/>
    </source>
</evidence>
<dbReference type="PANTHER" id="PTHR12899">
    <property type="entry name" value="39S RIBOSOMAL PROTEIN L18, MITOCHONDRIAL"/>
    <property type="match status" value="1"/>
</dbReference>
<reference evidence="8 9" key="1">
    <citation type="submission" date="2016-10" db="EMBL/GenBank/DDBJ databases">
        <authorList>
            <person name="de Groot N.N."/>
        </authorList>
    </citation>
    <scope>NUCLEOTIDE SEQUENCE [LARGE SCALE GENOMIC DNA]</scope>
    <source>
        <strain evidence="8 9">ASO4-2</strain>
    </source>
</reference>
<name>A0A1G6BMP8_9BACT</name>
<dbReference type="PANTHER" id="PTHR12899:SF3">
    <property type="entry name" value="LARGE RIBOSOMAL SUBUNIT PROTEIN UL18M"/>
    <property type="match status" value="1"/>
</dbReference>
<dbReference type="Gene3D" id="3.30.420.100">
    <property type="match status" value="1"/>
</dbReference>
<dbReference type="Pfam" id="PF00861">
    <property type="entry name" value="Ribosomal_L18p"/>
    <property type="match status" value="1"/>
</dbReference>
<dbReference type="FunFam" id="3.30.420.100:FF:000001">
    <property type="entry name" value="50S ribosomal protein L18"/>
    <property type="match status" value="1"/>
</dbReference>
<dbReference type="InterPro" id="IPR005484">
    <property type="entry name" value="Ribosomal_uL18_bac/plant/anim"/>
</dbReference>
<dbReference type="OrthoDB" id="9810939at2"/>
<dbReference type="GO" id="GO:0003735">
    <property type="term" value="F:structural constituent of ribosome"/>
    <property type="evidence" value="ECO:0007669"/>
    <property type="project" value="InterPro"/>
</dbReference>
<dbReference type="InterPro" id="IPR057268">
    <property type="entry name" value="Ribosomal_L18"/>
</dbReference>
<dbReference type="NCBIfam" id="TIGR00060">
    <property type="entry name" value="L18_bact"/>
    <property type="match status" value="1"/>
</dbReference>
<dbReference type="EMBL" id="FMXO01000005">
    <property type="protein sequence ID" value="SDB21864.1"/>
    <property type="molecule type" value="Genomic_DNA"/>
</dbReference>
<evidence type="ECO:0000256" key="2">
    <source>
        <dbReference type="ARBA" id="ARBA00022730"/>
    </source>
</evidence>
<dbReference type="CDD" id="cd00432">
    <property type="entry name" value="Ribosomal_L18_L5e"/>
    <property type="match status" value="1"/>
</dbReference>
<sequence length="119" mass="13414">MKYTKSQARMRRRQRIRKKISGTAQRPRLVVFRSNTYIYAQLIDDEKGHTLVSASSFAMAKENGSTAFNRDVATQVGKDLAEKAKSKDILQVVFDRSGYIYHGKIKALADGAREGGLQF</sequence>
<organism evidence="8 9">
    <name type="scientific">Desulfonatronum thiosulfatophilum</name>
    <dbReference type="NCBI Taxonomy" id="617002"/>
    <lineage>
        <taxon>Bacteria</taxon>
        <taxon>Pseudomonadati</taxon>
        <taxon>Thermodesulfobacteriota</taxon>
        <taxon>Desulfovibrionia</taxon>
        <taxon>Desulfovibrionales</taxon>
        <taxon>Desulfonatronaceae</taxon>
        <taxon>Desulfonatronum</taxon>
    </lineage>
</organism>
<gene>
    <name evidence="7" type="primary">rplR</name>
    <name evidence="8" type="ORF">SAMN05660653_01056</name>
</gene>
<dbReference type="Proteomes" id="UP000198771">
    <property type="component" value="Unassembled WGS sequence"/>
</dbReference>
<protein>
    <recommendedName>
        <fullName evidence="6 7">Large ribosomal subunit protein uL18</fullName>
    </recommendedName>
</protein>
<keyword evidence="5 7" id="KW-0687">Ribonucleoprotein</keyword>
<keyword evidence="4 7" id="KW-0689">Ribosomal protein</keyword>
<keyword evidence="9" id="KW-1185">Reference proteome</keyword>
<comment type="subunit">
    <text evidence="7">Part of the 50S ribosomal subunit; part of the 5S rRNA/L5/L18/L25 subcomplex. Contacts the 5S and 23S rRNAs.</text>
</comment>